<gene>
    <name evidence="2" type="ORF">JMA_41560</name>
</gene>
<evidence type="ECO:0000313" key="3">
    <source>
        <dbReference type="Proteomes" id="UP000031449"/>
    </source>
</evidence>
<dbReference type="KEGG" id="jeo:JMA_41560"/>
<keyword evidence="2" id="KW-0614">Plasmid</keyword>
<feature type="region of interest" description="Disordered" evidence="1">
    <location>
        <begin position="169"/>
        <end position="260"/>
    </location>
</feature>
<keyword evidence="3" id="KW-1185">Reference proteome</keyword>
<geneLocation type="plasmid" evidence="3"/>
<dbReference type="Proteomes" id="UP000031449">
    <property type="component" value="Plasmid unnamed"/>
</dbReference>
<dbReference type="HOGENOM" id="CLU_505117_0_0_9"/>
<dbReference type="BioCyc" id="JESP1508404:G14D9-13440-MONOMER"/>
<feature type="compositionally biased region" description="Basic and acidic residues" evidence="1">
    <location>
        <begin position="195"/>
        <end position="209"/>
    </location>
</feature>
<name>A0A0B5AY75_9BACL</name>
<protein>
    <submittedName>
        <fullName evidence="2">Uncharacterized protein</fullName>
    </submittedName>
</protein>
<dbReference type="SUPFAM" id="SSF52540">
    <property type="entry name" value="P-loop containing nucleoside triphosphate hydrolases"/>
    <property type="match status" value="1"/>
</dbReference>
<dbReference type="Gene3D" id="3.40.50.300">
    <property type="entry name" value="P-loop containing nucleotide triphosphate hydrolases"/>
    <property type="match status" value="1"/>
</dbReference>
<organism evidence="2 3">
    <name type="scientific">Jeotgalibacillus malaysiensis</name>
    <dbReference type="NCBI Taxonomy" id="1508404"/>
    <lineage>
        <taxon>Bacteria</taxon>
        <taxon>Bacillati</taxon>
        <taxon>Bacillota</taxon>
        <taxon>Bacilli</taxon>
        <taxon>Bacillales</taxon>
        <taxon>Caryophanaceae</taxon>
        <taxon>Jeotgalibacillus</taxon>
    </lineage>
</organism>
<proteinExistence type="predicted"/>
<dbReference type="EMBL" id="CP009417">
    <property type="protein sequence ID" value="AJD93473.1"/>
    <property type="molecule type" value="Genomic_DNA"/>
</dbReference>
<accession>A0A0B5AY75</accession>
<evidence type="ECO:0000313" key="2">
    <source>
        <dbReference type="EMBL" id="AJD93473.1"/>
    </source>
</evidence>
<evidence type="ECO:0000256" key="1">
    <source>
        <dbReference type="SAM" id="MobiDB-lite"/>
    </source>
</evidence>
<dbReference type="InterPro" id="IPR027417">
    <property type="entry name" value="P-loop_NTPase"/>
</dbReference>
<sequence>MSYNKPKEKILLAIGVRSLEEYFKKELGEEFHFVGTSTYREGVLKNIEQNAPDIVILREQLQGNERISEIIYDIRMKFPHVRIVFVTGSRNPGDQLLAMLVNMQIFDILAEEKVPAKKIIDLVRNPNQYHHVAHFQPKPIIDEKSKEVVFQAPDTREVVKHVERTIFVERETPQTTPAVEEKEKRSRKSRGLFGTKKENEESEPEKTVEEPIQEDEPVKKGLFGRKQKPVKDVPETPVVDKKALKKQQEEERRREMEHQQQLEKIRAREEAARLEAEELQRQEMLRRQDEDSETQKLKLKAIELQREVELLQKNQEAERFINRELPHHSKQKILTFVGSEHGVGNTQVALNTAIQLSTNGYKTIYIELKERPSTVDYLYQLHRNVNNGLEAALFSLDTNDYSGVDKSITRMKEVIERTNGGDLMLEAYKLFPKNLDFLFFSPSYTESSNEISAGNPQALKELCMHLLFEGGYHYIVLDADVEKSNPYTEIALRFGTHVFYTLTQDVCHIGNSVRQVTELSKSINLVDKLYYVVNKYEDTELDKRAISDWLKTDVRLFVPNAHREFINANYQGVPALLGSRHKELKKSFMEIAQAIEKL</sequence>
<dbReference type="OrthoDB" id="2791974at2"/>
<dbReference type="AlphaFoldDB" id="A0A0B5AY75"/>
<reference evidence="2 3" key="1">
    <citation type="submission" date="2014-08" db="EMBL/GenBank/DDBJ databases">
        <title>Complete genome of a marine bacteria Jeotgalibacillus malaysiensis.</title>
        <authorList>
            <person name="Yaakop A.S."/>
            <person name="Chan K.-G."/>
            <person name="Goh K.M."/>
        </authorList>
    </citation>
    <scope>NUCLEOTIDE SEQUENCE [LARGE SCALE GENOMIC DNA]</scope>
    <source>
        <strain evidence="2 3">D5</strain>
        <plasmid evidence="3">Plasmid</plasmid>
    </source>
</reference>
<feature type="compositionally biased region" description="Basic and acidic residues" evidence="1">
    <location>
        <begin position="229"/>
        <end position="260"/>
    </location>
</feature>